<proteinExistence type="predicted"/>
<feature type="compositionally biased region" description="Basic and acidic residues" evidence="1">
    <location>
        <begin position="1"/>
        <end position="12"/>
    </location>
</feature>
<evidence type="ECO:0000313" key="2">
    <source>
        <dbReference type="EMBL" id="MCB5364292.1"/>
    </source>
</evidence>
<evidence type="ECO:0000256" key="1">
    <source>
        <dbReference type="SAM" id="MobiDB-lite"/>
    </source>
</evidence>
<feature type="region of interest" description="Disordered" evidence="1">
    <location>
        <begin position="1"/>
        <end position="20"/>
    </location>
</feature>
<gene>
    <name evidence="2" type="ORF">H0484_11085</name>
</gene>
<keyword evidence="3" id="KW-1185">Reference proteome</keyword>
<dbReference type="EMBL" id="JACDXW010000005">
    <property type="protein sequence ID" value="MCB5364292.1"/>
    <property type="molecule type" value="Genomic_DNA"/>
</dbReference>
<accession>A0ABS8CEN2</accession>
<evidence type="ECO:0000313" key="3">
    <source>
        <dbReference type="Proteomes" id="UP000776983"/>
    </source>
</evidence>
<sequence>MRTRDDAEKQERSSSAVGMDDAELEKALAKVRLEWEARLAWLKAPDAEQRLDELWERLSRHDCVVIAGKDF</sequence>
<organism evidence="2 3">
    <name type="scientific">Mesopusillimonas faecipullorum</name>
    <dbReference type="NCBI Taxonomy" id="2755040"/>
    <lineage>
        <taxon>Bacteria</taxon>
        <taxon>Pseudomonadati</taxon>
        <taxon>Pseudomonadota</taxon>
        <taxon>Betaproteobacteria</taxon>
        <taxon>Burkholderiales</taxon>
        <taxon>Alcaligenaceae</taxon>
        <taxon>Mesopusillimonas</taxon>
    </lineage>
</organism>
<reference evidence="2 3" key="1">
    <citation type="submission" date="2020-07" db="EMBL/GenBank/DDBJ databases">
        <title>Pusillimonas sp. nov., isolated from poultry manure in Taiwan.</title>
        <authorList>
            <person name="Lin S.-Y."/>
            <person name="Tang Y.-S."/>
            <person name="Young C.-C."/>
        </authorList>
    </citation>
    <scope>NUCLEOTIDE SEQUENCE [LARGE SCALE GENOMIC DNA]</scope>
    <source>
        <strain evidence="2 3">CC-YST705</strain>
    </source>
</reference>
<comment type="caution">
    <text evidence="2">The sequence shown here is derived from an EMBL/GenBank/DDBJ whole genome shotgun (WGS) entry which is preliminary data.</text>
</comment>
<name>A0ABS8CEN2_9BURK</name>
<dbReference type="Proteomes" id="UP000776983">
    <property type="component" value="Unassembled WGS sequence"/>
</dbReference>
<protein>
    <submittedName>
        <fullName evidence="2">Uncharacterized protein</fullName>
    </submittedName>
</protein>
<dbReference type="RefSeq" id="WP_226954709.1">
    <property type="nucleotide sequence ID" value="NZ_JACDXW010000005.1"/>
</dbReference>